<dbReference type="EMBL" id="RBXN01000002">
    <property type="protein sequence ID" value="RKT60020.1"/>
    <property type="molecule type" value="Genomic_DNA"/>
</dbReference>
<organism evidence="1 2">
    <name type="scientific">Coprobacter fastidiosus NSB1 = JCM 33896</name>
    <dbReference type="NCBI Taxonomy" id="1349822"/>
    <lineage>
        <taxon>Bacteria</taxon>
        <taxon>Pseudomonadati</taxon>
        <taxon>Bacteroidota</taxon>
        <taxon>Bacteroidia</taxon>
        <taxon>Bacteroidales</taxon>
        <taxon>Barnesiellaceae</taxon>
        <taxon>Coprobacter</taxon>
    </lineage>
</organism>
<dbReference type="Proteomes" id="UP000269493">
    <property type="component" value="Unassembled WGS sequence"/>
</dbReference>
<gene>
    <name evidence="1" type="ORF">BC742_0951</name>
</gene>
<reference evidence="1 2" key="1">
    <citation type="submission" date="2018-10" db="EMBL/GenBank/DDBJ databases">
        <title>Genomic Encyclopedia of Archaeal and Bacterial Type Strains, Phase II (KMG-II): from individual species to whole genera.</title>
        <authorList>
            <person name="Goeker M."/>
        </authorList>
    </citation>
    <scope>NUCLEOTIDE SEQUENCE [LARGE SCALE GENOMIC DNA]</scope>
    <source>
        <strain evidence="1 2">NSB1</strain>
    </source>
</reference>
<protein>
    <submittedName>
        <fullName evidence="1">Uncharacterized protein</fullName>
    </submittedName>
</protein>
<keyword evidence="2" id="KW-1185">Reference proteome</keyword>
<sequence>MKSGSKKREDFFIRLNERFLGQRKGLLFFEIPESNPNFSVFT</sequence>
<proteinExistence type="predicted"/>
<evidence type="ECO:0000313" key="2">
    <source>
        <dbReference type="Proteomes" id="UP000269493"/>
    </source>
</evidence>
<comment type="caution">
    <text evidence="1">The sequence shown here is derived from an EMBL/GenBank/DDBJ whole genome shotgun (WGS) entry which is preliminary data.</text>
</comment>
<accession>A0A495WFH7</accession>
<dbReference type="AlphaFoldDB" id="A0A495WFH7"/>
<name>A0A495WFH7_9BACT</name>
<evidence type="ECO:0000313" key="1">
    <source>
        <dbReference type="EMBL" id="RKT60020.1"/>
    </source>
</evidence>